<keyword evidence="1" id="KW-0472">Membrane</keyword>
<gene>
    <name evidence="3" type="ORF">IV203_002872</name>
</gene>
<accession>A0A9K3PN54</accession>
<dbReference type="OrthoDB" id="7777654at2759"/>
<keyword evidence="1" id="KW-1133">Transmembrane helix</keyword>
<dbReference type="PANTHER" id="PTHR46313:SF3">
    <property type="entry name" value="PROLYCOPENE ISOMERASE, CHLOROPLASTIC"/>
    <property type="match status" value="1"/>
</dbReference>
<evidence type="ECO:0000313" key="4">
    <source>
        <dbReference type="Proteomes" id="UP000693970"/>
    </source>
</evidence>
<reference evidence="3" key="2">
    <citation type="submission" date="2021-04" db="EMBL/GenBank/DDBJ databases">
        <authorList>
            <person name="Podell S."/>
        </authorList>
    </citation>
    <scope>NUCLEOTIDE SEQUENCE</scope>
    <source>
        <strain evidence="3">Hildebrandi</strain>
    </source>
</reference>
<sequence>MGYASSEDRKKGCRRMLWIGFFVSLIASITGFVPTSTWLRNSRTVRQYSGRSSFTSFAIRTEPTTTSEDVSPPQTASSTPLDEYDVVIVGSGIGGLSCAAMLSKYGYSVALFESHYAPGGAAHGFKVRKKDIGDFYFDTGPSFFAGLNPDLPAKASNPLRTVLDVIEERVECTKYTTFGLVLPEGEFVHTSRFGKPGGVVEQVDGRSGTDSWSRLMQNMEPLAKAVDALPTVALRGDLGTALTAAPYLANFAKLNPLENLKLTKPFQNILQRSGIDTTSFSQRWLDLLCFCLSGLPADGTITAEMAMMMGEFYDDGAVMDCPIGGSKAIVGALVRGVEKQGGRIFLNSPVGEIMVENGKAIGVRLAKSNRFVRAKQAVVSNLSVWDLYGSGIVDASAFRDPSFVKERMDTPLGKSFMHLHVGFRLTKEELEKLQAHYMYIDDWTRGVESEDNAVLLSIPSVHDKSLAPDGYGVLHIYTPATEDFHRWEGLDRKSEEYKTLKEERSQYLWKVLEKIIPYIKQRAVISQVGTPLTHQRFLNRFRGSYGPAIRAGESSFPFPVRCIGEIGKVLGSKLETPFVCCFVAVRLLLRIGQRSPSRSDSATCSSLLAWSRIAETDSTASTIHFLDPMDTDQMSIPRSSELISPREWLEFCEVKKQKTTKASGDPYTVLRCDFSLESREWRIWGMDFHLNRMKQSLHTLHDGGRMSILPSQQVLDDSLVTTRRMIDGLLLEGEMATKSVSTVSAKRTIIVFMVTVLWELKRTIRNDLEIQVRGHAFSTLQAVTPGSHNQNDPVKVVLGYLPGSEAEQSLPNRHQHLPQAKLNSWCRERRPLETLFKRNDIGDVILTRGSAEAGVLELLEGLTSNLFVVCSDNVLRTTPSSFVLGGYVRQKILDCAAIHGYRVEEGSLFLRDSSTWKEVFLTSSIRLIIPVNEILVPISVSTDGVVETKSVWKARSDGRSREREDLATNKLYYHLQQNNSEQ</sequence>
<name>A0A9K3PN54_9STRA</name>
<dbReference type="PANTHER" id="PTHR46313">
    <property type="match status" value="1"/>
</dbReference>
<dbReference type="GO" id="GO:0016116">
    <property type="term" value="P:carotenoid metabolic process"/>
    <property type="evidence" value="ECO:0007669"/>
    <property type="project" value="InterPro"/>
</dbReference>
<dbReference type="Proteomes" id="UP000693970">
    <property type="component" value="Unassembled WGS sequence"/>
</dbReference>
<dbReference type="InterPro" id="IPR001544">
    <property type="entry name" value="Aminotrans_IV"/>
</dbReference>
<evidence type="ECO:0000313" key="3">
    <source>
        <dbReference type="EMBL" id="KAG7353517.1"/>
    </source>
</evidence>
<keyword evidence="4" id="KW-1185">Reference proteome</keyword>
<protein>
    <submittedName>
        <fullName evidence="3">FAD dependent oxidoreductase</fullName>
    </submittedName>
</protein>
<dbReference type="Pfam" id="PF01063">
    <property type="entry name" value="Aminotran_4"/>
    <property type="match status" value="1"/>
</dbReference>
<dbReference type="GO" id="GO:0016491">
    <property type="term" value="F:oxidoreductase activity"/>
    <property type="evidence" value="ECO:0007669"/>
    <property type="project" value="InterPro"/>
</dbReference>
<dbReference type="AlphaFoldDB" id="A0A9K3PN54"/>
<dbReference type="InterPro" id="IPR002937">
    <property type="entry name" value="Amino_oxidase"/>
</dbReference>
<proteinExistence type="predicted"/>
<keyword evidence="1" id="KW-0812">Transmembrane</keyword>
<feature type="domain" description="Amine oxidase" evidence="2">
    <location>
        <begin position="93"/>
        <end position="522"/>
    </location>
</feature>
<dbReference type="EMBL" id="JAGRRH010000016">
    <property type="protein sequence ID" value="KAG7353517.1"/>
    <property type="molecule type" value="Genomic_DNA"/>
</dbReference>
<organism evidence="3 4">
    <name type="scientific">Nitzschia inconspicua</name>
    <dbReference type="NCBI Taxonomy" id="303405"/>
    <lineage>
        <taxon>Eukaryota</taxon>
        <taxon>Sar</taxon>
        <taxon>Stramenopiles</taxon>
        <taxon>Ochrophyta</taxon>
        <taxon>Bacillariophyta</taxon>
        <taxon>Bacillariophyceae</taxon>
        <taxon>Bacillariophycidae</taxon>
        <taxon>Bacillariales</taxon>
        <taxon>Bacillariaceae</taxon>
        <taxon>Nitzschia</taxon>
    </lineage>
</organism>
<comment type="caution">
    <text evidence="3">The sequence shown here is derived from an EMBL/GenBank/DDBJ whole genome shotgun (WGS) entry which is preliminary data.</text>
</comment>
<dbReference type="InterPro" id="IPR045892">
    <property type="entry name" value="CrtISO-like"/>
</dbReference>
<reference evidence="3" key="1">
    <citation type="journal article" date="2021" name="Sci. Rep.">
        <title>Diploid genomic architecture of Nitzschia inconspicua, an elite biomass production diatom.</title>
        <authorList>
            <person name="Oliver A."/>
            <person name="Podell S."/>
            <person name="Pinowska A."/>
            <person name="Traller J.C."/>
            <person name="Smith S.R."/>
            <person name="McClure R."/>
            <person name="Beliaev A."/>
            <person name="Bohutskyi P."/>
            <person name="Hill E.A."/>
            <person name="Rabines A."/>
            <person name="Zheng H."/>
            <person name="Allen L.Z."/>
            <person name="Kuo A."/>
            <person name="Grigoriev I.V."/>
            <person name="Allen A.E."/>
            <person name="Hazlebeck D."/>
            <person name="Allen E.E."/>
        </authorList>
    </citation>
    <scope>NUCLEOTIDE SEQUENCE</scope>
    <source>
        <strain evidence="3">Hildebrandi</strain>
    </source>
</reference>
<evidence type="ECO:0000259" key="2">
    <source>
        <dbReference type="Pfam" id="PF01593"/>
    </source>
</evidence>
<dbReference type="Pfam" id="PF01593">
    <property type="entry name" value="Amino_oxidase"/>
    <property type="match status" value="1"/>
</dbReference>
<feature type="transmembrane region" description="Helical" evidence="1">
    <location>
        <begin position="16"/>
        <end position="39"/>
    </location>
</feature>
<evidence type="ECO:0000256" key="1">
    <source>
        <dbReference type="SAM" id="Phobius"/>
    </source>
</evidence>